<keyword evidence="1" id="KW-0812">Transmembrane</keyword>
<name>A0A8T9ZXQ3_9HEMI</name>
<protein>
    <submittedName>
        <fullName evidence="2">NADH dehydrogenase subunit 6</fullName>
    </submittedName>
</protein>
<evidence type="ECO:0000313" key="2">
    <source>
        <dbReference type="EMBL" id="UPL65841.1"/>
    </source>
</evidence>
<sequence length="158" mass="18407">MILTFSMILSLIFLCSSTALSMIFTLILQTLTFMMIMFMLVSTYWYSYLLFLTMISGLMIMFMYLATLMIDQKFKFSLKITSLSLMMYICTLMFPPKLLLNPSWENVWSENIDMTKLYSSKMIAPTLMMITFLFIIMIVISHLINTEDGPLRMGSPSY</sequence>
<reference evidence="2" key="1">
    <citation type="journal article" date="2022" name="Cladistics">
        <title>Diversification of the phytophagous lineages of true bugs (Insecta: Hemiptera: Heteroptera) shortly after that of the flowering plants.</title>
        <authorList>
            <person name="Ye F."/>
            <person name="Kment P."/>
            <person name="Redei D."/>
            <person name="Luo J.Y."/>
            <person name="Wang Y.H."/>
            <person name="Kuechler S.M."/>
            <person name="Zhang W.W."/>
            <person name="Chen P.P."/>
            <person name="Wu H.Y."/>
            <person name="Wu Y.Z."/>
            <person name="Sun X.Y."/>
            <person name="Ding L."/>
            <person name="Wang Y.R."/>
            <person name="Xie Q."/>
        </authorList>
    </citation>
    <scope>NUCLEOTIDE SEQUENCE</scope>
</reference>
<geneLocation type="mitochondrion" evidence="2"/>
<keyword evidence="2" id="KW-0496">Mitochondrion</keyword>
<proteinExistence type="predicted"/>
<feature type="transmembrane region" description="Helical" evidence="1">
    <location>
        <begin position="45"/>
        <end position="64"/>
    </location>
</feature>
<dbReference type="EMBL" id="MW619688">
    <property type="protein sequence ID" value="UPL65841.1"/>
    <property type="molecule type" value="Genomic_DNA"/>
</dbReference>
<evidence type="ECO:0000256" key="1">
    <source>
        <dbReference type="SAM" id="Phobius"/>
    </source>
</evidence>
<keyword evidence="1" id="KW-1133">Transmembrane helix</keyword>
<dbReference type="AlphaFoldDB" id="A0A8T9ZXQ3"/>
<keyword evidence="1" id="KW-0472">Membrane</keyword>
<accession>A0A8T9ZXQ3</accession>
<feature type="transmembrane region" description="Helical" evidence="1">
    <location>
        <begin position="122"/>
        <end position="144"/>
    </location>
</feature>
<organism evidence="2">
    <name type="scientific">Haedus sp</name>
    <dbReference type="NCBI Taxonomy" id="2931292"/>
    <lineage>
        <taxon>Eukaryota</taxon>
        <taxon>Metazoa</taxon>
        <taxon>Ecdysozoa</taxon>
        <taxon>Arthropoda</taxon>
        <taxon>Hexapoda</taxon>
        <taxon>Insecta</taxon>
        <taxon>Pterygota</taxon>
        <taxon>Neoptera</taxon>
        <taxon>Paraneoptera</taxon>
        <taxon>Hemiptera</taxon>
        <taxon>Heteroptera</taxon>
        <taxon>Panheteroptera</taxon>
        <taxon>Cimicomorpha</taxon>
        <taxon>Tingidae</taxon>
        <taxon>Haedus</taxon>
    </lineage>
</organism>
<feature type="transmembrane region" description="Helical" evidence="1">
    <location>
        <begin position="76"/>
        <end position="94"/>
    </location>
</feature>